<organism evidence="1 2">
    <name type="scientific">Nostoc punctiforme NIES-2108</name>
    <dbReference type="NCBI Taxonomy" id="1356359"/>
    <lineage>
        <taxon>Bacteria</taxon>
        <taxon>Bacillati</taxon>
        <taxon>Cyanobacteriota</taxon>
        <taxon>Cyanophyceae</taxon>
        <taxon>Nostocales</taxon>
        <taxon>Nostocaceae</taxon>
        <taxon>Nostoc</taxon>
    </lineage>
</organism>
<protein>
    <recommendedName>
        <fullName evidence="3">Histidine kinase</fullName>
    </recommendedName>
</protein>
<dbReference type="AlphaFoldDB" id="A0A367RX56"/>
<dbReference type="Proteomes" id="UP000252085">
    <property type="component" value="Unassembled WGS sequence"/>
</dbReference>
<accession>A0A367RX56</accession>
<evidence type="ECO:0000313" key="2">
    <source>
        <dbReference type="Proteomes" id="UP000252085"/>
    </source>
</evidence>
<reference evidence="1 2" key="1">
    <citation type="submission" date="2016-04" db="EMBL/GenBank/DDBJ databases">
        <authorList>
            <person name="Evans L.H."/>
            <person name="Alamgir A."/>
            <person name="Owens N."/>
            <person name="Weber N.D."/>
            <person name="Virtaneva K."/>
            <person name="Barbian K."/>
            <person name="Babar A."/>
            <person name="Rosenke K."/>
        </authorList>
    </citation>
    <scope>NUCLEOTIDE SEQUENCE [LARGE SCALE GENOMIC DNA]</scope>
    <source>
        <strain evidence="1">NIES-2108</strain>
    </source>
</reference>
<name>A0A367RX56_NOSPU</name>
<gene>
    <name evidence="1" type="ORF">A6769_38860</name>
</gene>
<comment type="caution">
    <text evidence="1">The sequence shown here is derived from an EMBL/GenBank/DDBJ whole genome shotgun (WGS) entry which is preliminary data.</text>
</comment>
<dbReference type="EMBL" id="LXQE01000034">
    <property type="protein sequence ID" value="RCJ41118.1"/>
    <property type="molecule type" value="Genomic_DNA"/>
</dbReference>
<evidence type="ECO:0008006" key="3">
    <source>
        <dbReference type="Google" id="ProtNLM"/>
    </source>
</evidence>
<proteinExistence type="predicted"/>
<evidence type="ECO:0000313" key="1">
    <source>
        <dbReference type="EMBL" id="RCJ41118.1"/>
    </source>
</evidence>
<sequence>MDTLKDLETQFNNNPVYNQSELIAKIKNQKAIINKLIETIHEASDLLLTAASSAEEPDKLLQAAKVLTQSLAEVAKA</sequence>